<evidence type="ECO:0000313" key="2">
    <source>
        <dbReference type="EMBL" id="KAK9499425.1"/>
    </source>
</evidence>
<reference evidence="2 3" key="1">
    <citation type="submission" date="2022-12" db="EMBL/GenBank/DDBJ databases">
        <title>Chromosome-level genome assembly of true bugs.</title>
        <authorList>
            <person name="Ma L."/>
            <person name="Li H."/>
        </authorList>
    </citation>
    <scope>NUCLEOTIDE SEQUENCE [LARGE SCALE GENOMIC DNA]</scope>
    <source>
        <strain evidence="2">Lab_2022b</strain>
    </source>
</reference>
<dbReference type="Proteomes" id="UP001461498">
    <property type="component" value="Unassembled WGS sequence"/>
</dbReference>
<feature type="region of interest" description="Disordered" evidence="1">
    <location>
        <begin position="43"/>
        <end position="73"/>
    </location>
</feature>
<keyword evidence="3" id="KW-1185">Reference proteome</keyword>
<dbReference type="EMBL" id="JAPXFL010000011">
    <property type="protein sequence ID" value="KAK9499425.1"/>
    <property type="molecule type" value="Genomic_DNA"/>
</dbReference>
<feature type="compositionally biased region" description="Low complexity" evidence="1">
    <location>
        <begin position="63"/>
        <end position="73"/>
    </location>
</feature>
<evidence type="ECO:0000256" key="1">
    <source>
        <dbReference type="SAM" id="MobiDB-lite"/>
    </source>
</evidence>
<proteinExistence type="predicted"/>
<dbReference type="AlphaFoldDB" id="A0AAW1CT33"/>
<name>A0AAW1CT33_9HEMI</name>
<accession>A0AAW1CT33</accession>
<organism evidence="2 3">
    <name type="scientific">Rhynocoris fuscipes</name>
    <dbReference type="NCBI Taxonomy" id="488301"/>
    <lineage>
        <taxon>Eukaryota</taxon>
        <taxon>Metazoa</taxon>
        <taxon>Ecdysozoa</taxon>
        <taxon>Arthropoda</taxon>
        <taxon>Hexapoda</taxon>
        <taxon>Insecta</taxon>
        <taxon>Pterygota</taxon>
        <taxon>Neoptera</taxon>
        <taxon>Paraneoptera</taxon>
        <taxon>Hemiptera</taxon>
        <taxon>Heteroptera</taxon>
        <taxon>Panheteroptera</taxon>
        <taxon>Cimicomorpha</taxon>
        <taxon>Reduviidae</taxon>
        <taxon>Harpactorinae</taxon>
        <taxon>Harpactorini</taxon>
        <taxon>Rhynocoris</taxon>
    </lineage>
</organism>
<gene>
    <name evidence="2" type="ORF">O3M35_002466</name>
</gene>
<evidence type="ECO:0000313" key="3">
    <source>
        <dbReference type="Proteomes" id="UP001461498"/>
    </source>
</evidence>
<comment type="caution">
    <text evidence="2">The sequence shown here is derived from an EMBL/GenBank/DDBJ whole genome shotgun (WGS) entry which is preliminary data.</text>
</comment>
<sequence length="103" mass="10927">MELYELEDRLRVTGQTSGLTASSPQPTITFETGQEFSLAFFETAPTDESSEPGSVESDLQQETDNNTTTTTSTTITTNTTTTIANTAAVIAAANASKQGTNIR</sequence>
<protein>
    <submittedName>
        <fullName evidence="2">Uncharacterized protein</fullName>
    </submittedName>
</protein>